<dbReference type="Pfam" id="PF06166">
    <property type="entry name" value="DUF979"/>
    <property type="match status" value="1"/>
</dbReference>
<comment type="caution">
    <text evidence="2">The sequence shown here is derived from an EMBL/GenBank/DDBJ whole genome shotgun (WGS) entry which is preliminary data.</text>
</comment>
<feature type="transmembrane region" description="Helical" evidence="1">
    <location>
        <begin position="167"/>
        <end position="189"/>
    </location>
</feature>
<evidence type="ECO:0000313" key="2">
    <source>
        <dbReference type="EMBL" id="KIE48420.1"/>
    </source>
</evidence>
<name>A0A0C1UMG4_9CLOT</name>
<organism evidence="2 3">
    <name type="scientific">Clostridium argentinense CDC 2741</name>
    <dbReference type="NCBI Taxonomy" id="1418104"/>
    <lineage>
        <taxon>Bacteria</taxon>
        <taxon>Bacillati</taxon>
        <taxon>Bacillota</taxon>
        <taxon>Clostridia</taxon>
        <taxon>Eubacteriales</taxon>
        <taxon>Clostridiaceae</taxon>
        <taxon>Clostridium</taxon>
    </lineage>
</organism>
<feature type="transmembrane region" description="Helical" evidence="1">
    <location>
        <begin position="222"/>
        <end position="240"/>
    </location>
</feature>
<dbReference type="OrthoDB" id="1689651at2"/>
<evidence type="ECO:0000313" key="3">
    <source>
        <dbReference type="Proteomes" id="UP000031366"/>
    </source>
</evidence>
<keyword evidence="1" id="KW-0812">Transmembrane</keyword>
<feature type="transmembrane region" description="Helical" evidence="1">
    <location>
        <begin position="195"/>
        <end position="215"/>
    </location>
</feature>
<feature type="transmembrane region" description="Helical" evidence="1">
    <location>
        <begin position="42"/>
        <end position="58"/>
    </location>
</feature>
<sequence>MDIKVISDILLEVFYIMVGLLMLTTGIITFKDTNHKTRIGTTLFWIILSIIFILGKFLPSTVVGGMLVFLGVLTAMKQVNIGNLKMPEAKFSEDQAKKLKNKIFVPSVSIAVFALVIAQFTKFPGTVAIGISAIAAIIITFLVTKANPKNLVEDGNRMLQSVGPTSILPQLLAALGAVFTAAGVGDVIASGISTFIPNGNILAGVIAYCVGMAVFTMIMGNAFAAFAVITAGVGIPFVYAQGANPAIAGALALTAGYCGTLLTPMAANFNVMPAALLETKDNNIVIKYQAPVALLLLVVHIALMYFLAF</sequence>
<dbReference type="STRING" id="29341.RSJ17_01205"/>
<keyword evidence="3" id="KW-1185">Reference proteome</keyword>
<keyword evidence="1" id="KW-1133">Transmembrane helix</keyword>
<proteinExistence type="predicted"/>
<dbReference type="EMBL" id="AYSO01000009">
    <property type="protein sequence ID" value="KIE48420.1"/>
    <property type="molecule type" value="Genomic_DNA"/>
</dbReference>
<feature type="transmembrane region" description="Helical" evidence="1">
    <location>
        <begin position="127"/>
        <end position="146"/>
    </location>
</feature>
<feature type="transmembrane region" description="Helical" evidence="1">
    <location>
        <begin position="288"/>
        <end position="308"/>
    </location>
</feature>
<reference evidence="2 3" key="1">
    <citation type="journal article" date="2015" name="Infect. Genet. Evol.">
        <title>Genomic sequences of six botulinum neurotoxin-producing strains representing three clostridial species illustrate the mobility and diversity of botulinum neurotoxin genes.</title>
        <authorList>
            <person name="Smith T.J."/>
            <person name="Hill K.K."/>
            <person name="Xie G."/>
            <person name="Foley B.T."/>
            <person name="Williamson C.H."/>
            <person name="Foster J.T."/>
            <person name="Johnson S.L."/>
            <person name="Chertkov O."/>
            <person name="Teshima H."/>
            <person name="Gibbons H.S."/>
            <person name="Johnsky L.A."/>
            <person name="Karavis M.A."/>
            <person name="Smith L.A."/>
        </authorList>
    </citation>
    <scope>NUCLEOTIDE SEQUENCE [LARGE SCALE GENOMIC DNA]</scope>
    <source>
        <strain evidence="2 3">CDC 2741</strain>
    </source>
</reference>
<feature type="transmembrane region" description="Helical" evidence="1">
    <location>
        <begin position="12"/>
        <end position="30"/>
    </location>
</feature>
<gene>
    <name evidence="2" type="ORF">U732_4208</name>
</gene>
<accession>A0A0C1UMG4</accession>
<dbReference type="AlphaFoldDB" id="A0A0C1UMG4"/>
<protein>
    <submittedName>
        <fullName evidence="2">Uncharacterized protein</fullName>
    </submittedName>
</protein>
<evidence type="ECO:0000256" key="1">
    <source>
        <dbReference type="SAM" id="Phobius"/>
    </source>
</evidence>
<feature type="transmembrane region" description="Helical" evidence="1">
    <location>
        <begin position="246"/>
        <end position="267"/>
    </location>
</feature>
<keyword evidence="1" id="KW-0472">Membrane</keyword>
<dbReference type="Proteomes" id="UP000031366">
    <property type="component" value="Unassembled WGS sequence"/>
</dbReference>
<dbReference type="InterPro" id="IPR009323">
    <property type="entry name" value="DUF979"/>
</dbReference>
<dbReference type="RefSeq" id="WP_039629834.1">
    <property type="nucleotide sequence ID" value="NZ_AYSO01000009.1"/>
</dbReference>
<feature type="transmembrane region" description="Helical" evidence="1">
    <location>
        <begin position="103"/>
        <end position="121"/>
    </location>
</feature>